<evidence type="ECO:0000313" key="2">
    <source>
        <dbReference type="EMBL" id="KAK1451057.1"/>
    </source>
</evidence>
<reference evidence="2" key="1">
    <citation type="submission" date="2016-11" db="EMBL/GenBank/DDBJ databases">
        <title>The genome sequence of Colletotrichum cuscutae.</title>
        <authorList>
            <person name="Baroncelli R."/>
        </authorList>
    </citation>
    <scope>NUCLEOTIDE SEQUENCE</scope>
    <source>
        <strain evidence="2">IMI 304802</strain>
    </source>
</reference>
<protein>
    <submittedName>
        <fullName evidence="2">Uncharacterized protein</fullName>
    </submittedName>
</protein>
<feature type="region of interest" description="Disordered" evidence="1">
    <location>
        <begin position="360"/>
        <end position="379"/>
    </location>
</feature>
<feature type="compositionally biased region" description="Polar residues" evidence="1">
    <location>
        <begin position="215"/>
        <end position="224"/>
    </location>
</feature>
<evidence type="ECO:0000313" key="3">
    <source>
        <dbReference type="Proteomes" id="UP001239213"/>
    </source>
</evidence>
<dbReference type="AlphaFoldDB" id="A0AAI9U3K9"/>
<dbReference type="Proteomes" id="UP001239213">
    <property type="component" value="Unassembled WGS sequence"/>
</dbReference>
<sequence>MGTAQAKRCARTGHAALSAGGLIVRPLRLVLMPGAVSEVVDVEWLVTTRFLSPHPIHIGLAYAVVLDHRIAGGTQLFSALVSILGLHIKRVVVPKGLTWDRSMRNPPSHRAQRQAHISFSITNRSHRCLNGTPDSPDRKASTLGQQKHAQHHGIYQVSVLLWSQTTRFVSVTLRAPRTKLTSLDSYERGESEVKEHAEDHVNSEDKSESLIKLQSAGNDGNNHSNSAGFSAAEILVQMMTDCGGLPTALDVDSSILGSLLAGERLNPSNHAPSPGRDCELRQMSQNRLPKLLNSNIETKSVNGNGAMGPVDDLEVPHKTPSPSLGRIIYKEAETPEVLPVISGPIDTGDTDRTREKAHMLDGKIEPSQLLRGHLAKTPA</sequence>
<dbReference type="EMBL" id="MPDP01000301">
    <property type="protein sequence ID" value="KAK1451057.1"/>
    <property type="molecule type" value="Genomic_DNA"/>
</dbReference>
<feature type="compositionally biased region" description="Basic and acidic residues" evidence="1">
    <location>
        <begin position="185"/>
        <end position="209"/>
    </location>
</feature>
<keyword evidence="3" id="KW-1185">Reference proteome</keyword>
<feature type="region of interest" description="Disordered" evidence="1">
    <location>
        <begin position="126"/>
        <end position="147"/>
    </location>
</feature>
<organism evidence="2 3">
    <name type="scientific">Colletotrichum cuscutae</name>
    <dbReference type="NCBI Taxonomy" id="1209917"/>
    <lineage>
        <taxon>Eukaryota</taxon>
        <taxon>Fungi</taxon>
        <taxon>Dikarya</taxon>
        <taxon>Ascomycota</taxon>
        <taxon>Pezizomycotina</taxon>
        <taxon>Sordariomycetes</taxon>
        <taxon>Hypocreomycetidae</taxon>
        <taxon>Glomerellales</taxon>
        <taxon>Glomerellaceae</taxon>
        <taxon>Colletotrichum</taxon>
        <taxon>Colletotrichum acutatum species complex</taxon>
    </lineage>
</organism>
<proteinExistence type="predicted"/>
<accession>A0AAI9U3K9</accession>
<comment type="caution">
    <text evidence="2">The sequence shown here is derived from an EMBL/GenBank/DDBJ whole genome shotgun (WGS) entry which is preliminary data.</text>
</comment>
<evidence type="ECO:0000256" key="1">
    <source>
        <dbReference type="SAM" id="MobiDB-lite"/>
    </source>
</evidence>
<feature type="region of interest" description="Disordered" evidence="1">
    <location>
        <begin position="185"/>
        <end position="224"/>
    </location>
</feature>
<gene>
    <name evidence="2" type="ORF">CCUS01_11234</name>
</gene>
<name>A0AAI9U3K9_9PEZI</name>